<comment type="caution">
    <text evidence="1">The sequence shown here is derived from an EMBL/GenBank/DDBJ whole genome shotgun (WGS) entry which is preliminary data.</text>
</comment>
<proteinExistence type="predicted"/>
<keyword evidence="2" id="KW-1185">Reference proteome</keyword>
<dbReference type="EMBL" id="LRVM01000005">
    <property type="protein sequence ID" value="KXL52716.1"/>
    <property type="molecule type" value="Genomic_DNA"/>
</dbReference>
<name>A0A136WDY3_9FIRM</name>
<evidence type="ECO:0000313" key="2">
    <source>
        <dbReference type="Proteomes" id="UP000070539"/>
    </source>
</evidence>
<dbReference type="Proteomes" id="UP000070539">
    <property type="component" value="Unassembled WGS sequence"/>
</dbReference>
<dbReference type="AlphaFoldDB" id="A0A136WDY3"/>
<gene>
    <name evidence="1" type="ORF">CLNEO_17370</name>
</gene>
<reference evidence="1 2" key="1">
    <citation type="submission" date="2016-01" db="EMBL/GenBank/DDBJ databases">
        <title>Genome sequence of Clostridium neopropionicum X4, DSM-3847.</title>
        <authorList>
            <person name="Poehlein A."/>
            <person name="Beck M.H."/>
            <person name="Bengelsdorf F.R."/>
            <person name="Daniel R."/>
            <person name="Duerre P."/>
        </authorList>
    </citation>
    <scope>NUCLEOTIDE SEQUENCE [LARGE SCALE GENOMIC DNA]</scope>
    <source>
        <strain evidence="1 2">DSM-3847</strain>
    </source>
</reference>
<protein>
    <recommendedName>
        <fullName evidence="3">YjcQ protein</fullName>
    </recommendedName>
</protein>
<sequence>MKAKHKEILQLIQTHCVDGKELDMADFIRIGSSLTMQELPQLVLVLERQGYIEAIEIDMCCGADYIVTGITEQGVEYLKTLL</sequence>
<dbReference type="OrthoDB" id="2086207at2"/>
<evidence type="ECO:0008006" key="3">
    <source>
        <dbReference type="Google" id="ProtNLM"/>
    </source>
</evidence>
<organism evidence="1 2">
    <name type="scientific">Anaerotignum neopropionicum</name>
    <dbReference type="NCBI Taxonomy" id="36847"/>
    <lineage>
        <taxon>Bacteria</taxon>
        <taxon>Bacillati</taxon>
        <taxon>Bacillota</taxon>
        <taxon>Clostridia</taxon>
        <taxon>Lachnospirales</taxon>
        <taxon>Anaerotignaceae</taxon>
        <taxon>Anaerotignum</taxon>
    </lineage>
</organism>
<accession>A0A136WDY3</accession>
<dbReference type="RefSeq" id="WP_066087547.1">
    <property type="nucleotide sequence ID" value="NZ_LRVM01000005.1"/>
</dbReference>
<evidence type="ECO:0000313" key="1">
    <source>
        <dbReference type="EMBL" id="KXL52716.1"/>
    </source>
</evidence>